<dbReference type="GO" id="GO:0005344">
    <property type="term" value="F:oxygen carrier activity"/>
    <property type="evidence" value="ECO:0007669"/>
    <property type="project" value="UniProtKB-KW"/>
</dbReference>
<evidence type="ECO:0000259" key="5">
    <source>
        <dbReference type="Pfam" id="PF01814"/>
    </source>
</evidence>
<dbReference type="OrthoDB" id="7305302at2"/>
<gene>
    <name evidence="6" type="ORF">A6A04_10525</name>
</gene>
<keyword evidence="7" id="KW-1185">Reference proteome</keyword>
<dbReference type="InterPro" id="IPR012827">
    <property type="entry name" value="Hemerythrin_metal-bd"/>
</dbReference>
<evidence type="ECO:0000256" key="4">
    <source>
        <dbReference type="ARBA" id="ARBA00023004"/>
    </source>
</evidence>
<keyword evidence="4" id="KW-0408">Iron</keyword>
<dbReference type="PROSITE" id="PS00550">
    <property type="entry name" value="HEMERYTHRINS"/>
    <property type="match status" value="1"/>
</dbReference>
<evidence type="ECO:0000256" key="1">
    <source>
        <dbReference type="ARBA" id="ARBA00010587"/>
    </source>
</evidence>
<dbReference type="Pfam" id="PF01814">
    <property type="entry name" value="Hemerythrin"/>
    <property type="match status" value="1"/>
</dbReference>
<sequence length="130" mass="15369">MSWTEDLSVGHEILDQHHQRLFALLDRIILVEKNATGFDSMATIISELNDYIAYHFKEEEAMMERAQFPFLDLHRHSHQTIAMRVEDISASVNTDNFRKVAVELHQFLSGWLVHHIEIEDFEYRPYISKI</sequence>
<dbReference type="InterPro" id="IPR035938">
    <property type="entry name" value="Hemerythrin-like_sf"/>
</dbReference>
<dbReference type="NCBIfam" id="TIGR02481">
    <property type="entry name" value="hemeryth_dom"/>
    <property type="match status" value="1"/>
</dbReference>
<dbReference type="STRING" id="1285242.A6A04_10525"/>
<dbReference type="SUPFAM" id="SSF47188">
    <property type="entry name" value="Hemerythrin-like"/>
    <property type="match status" value="1"/>
</dbReference>
<evidence type="ECO:0000313" key="6">
    <source>
        <dbReference type="EMBL" id="OAN55986.1"/>
    </source>
</evidence>
<keyword evidence="2" id="KW-0561">Oxygen transport</keyword>
<dbReference type="GO" id="GO:0046872">
    <property type="term" value="F:metal ion binding"/>
    <property type="evidence" value="ECO:0007669"/>
    <property type="project" value="UniProtKB-KW"/>
</dbReference>
<evidence type="ECO:0000313" key="7">
    <source>
        <dbReference type="Proteomes" id="UP000078428"/>
    </source>
</evidence>
<dbReference type="InterPro" id="IPR012312">
    <property type="entry name" value="Hemerythrin-like"/>
</dbReference>
<dbReference type="PANTHER" id="PTHR37164:SF1">
    <property type="entry name" value="BACTERIOHEMERYTHRIN"/>
    <property type="match status" value="1"/>
</dbReference>
<comment type="caution">
    <text evidence="6">The sequence shown here is derived from an EMBL/GenBank/DDBJ whole genome shotgun (WGS) entry which is preliminary data.</text>
</comment>
<dbReference type="Proteomes" id="UP000078428">
    <property type="component" value="Unassembled WGS sequence"/>
</dbReference>
<evidence type="ECO:0000256" key="3">
    <source>
        <dbReference type="ARBA" id="ARBA00022723"/>
    </source>
</evidence>
<dbReference type="PANTHER" id="PTHR37164">
    <property type="entry name" value="BACTERIOHEMERYTHRIN"/>
    <property type="match status" value="1"/>
</dbReference>
<dbReference type="RefSeq" id="WP_068489276.1">
    <property type="nucleotide sequence ID" value="NZ_LWQT01000010.1"/>
</dbReference>
<dbReference type="AlphaFoldDB" id="A0A178MXF1"/>
<dbReference type="InterPro" id="IPR050669">
    <property type="entry name" value="Hemerythrin"/>
</dbReference>
<keyword evidence="3" id="KW-0479">Metal-binding</keyword>
<dbReference type="NCBIfam" id="NF033749">
    <property type="entry name" value="bact_hemeryth"/>
    <property type="match status" value="1"/>
</dbReference>
<evidence type="ECO:0000256" key="2">
    <source>
        <dbReference type="ARBA" id="ARBA00022621"/>
    </source>
</evidence>
<name>A0A178MXF1_9PROT</name>
<dbReference type="InterPro" id="IPR016131">
    <property type="entry name" value="Haemerythrin_Fe_BS"/>
</dbReference>
<accession>A0A178MXF1</accession>
<keyword evidence="2" id="KW-0813">Transport</keyword>
<reference evidence="6 7" key="1">
    <citation type="submission" date="2016-04" db="EMBL/GenBank/DDBJ databases">
        <title>Draft genome sequence of freshwater magnetotactic bacteria Magnetospirillum marisnigri SP-1 and Magnetospirillum moscoviense BB-1.</title>
        <authorList>
            <person name="Koziaeva V."/>
            <person name="Dziuba M.V."/>
            <person name="Ivanov T.M."/>
            <person name="Kuznetsov B."/>
            <person name="Grouzdev D.S."/>
        </authorList>
    </citation>
    <scope>NUCLEOTIDE SEQUENCE [LARGE SCALE GENOMIC DNA]</scope>
    <source>
        <strain evidence="6 7">SP-1</strain>
    </source>
</reference>
<protein>
    <submittedName>
        <fullName evidence="6">Hemerythrin</fullName>
    </submittedName>
</protein>
<dbReference type="CDD" id="cd12107">
    <property type="entry name" value="Hemerythrin"/>
    <property type="match status" value="1"/>
</dbReference>
<dbReference type="EMBL" id="LWQT01000010">
    <property type="protein sequence ID" value="OAN55986.1"/>
    <property type="molecule type" value="Genomic_DNA"/>
</dbReference>
<dbReference type="Gene3D" id="1.20.120.50">
    <property type="entry name" value="Hemerythrin-like"/>
    <property type="match status" value="1"/>
</dbReference>
<organism evidence="6 7">
    <name type="scientific">Paramagnetospirillum marisnigri</name>
    <dbReference type="NCBI Taxonomy" id="1285242"/>
    <lineage>
        <taxon>Bacteria</taxon>
        <taxon>Pseudomonadati</taxon>
        <taxon>Pseudomonadota</taxon>
        <taxon>Alphaproteobacteria</taxon>
        <taxon>Rhodospirillales</taxon>
        <taxon>Magnetospirillaceae</taxon>
        <taxon>Paramagnetospirillum</taxon>
    </lineage>
</organism>
<feature type="domain" description="Hemerythrin-like" evidence="5">
    <location>
        <begin position="10"/>
        <end position="126"/>
    </location>
</feature>
<proteinExistence type="inferred from homology"/>
<comment type="similarity">
    <text evidence="1">Belongs to the hemerythrin family.</text>
</comment>